<comment type="caution">
    <text evidence="2">The sequence shown here is derived from an EMBL/GenBank/DDBJ whole genome shotgun (WGS) entry which is preliminary data.</text>
</comment>
<evidence type="ECO:0000313" key="3">
    <source>
        <dbReference type="Proteomes" id="UP001470752"/>
    </source>
</evidence>
<organism evidence="2 3">
    <name type="scientific">Blautia acetigignens</name>
    <dbReference type="NCBI Taxonomy" id="2981783"/>
    <lineage>
        <taxon>Bacteria</taxon>
        <taxon>Bacillati</taxon>
        <taxon>Bacillota</taxon>
        <taxon>Clostridia</taxon>
        <taxon>Lachnospirales</taxon>
        <taxon>Lachnospiraceae</taxon>
        <taxon>Blautia</taxon>
    </lineage>
</organism>
<dbReference type="RefSeq" id="WP_349082784.1">
    <property type="nucleotide sequence ID" value="NZ_JBBNFW010000126.1"/>
</dbReference>
<keyword evidence="3" id="KW-1185">Reference proteome</keyword>
<dbReference type="Pfam" id="PF20369">
    <property type="entry name" value="DUF6664"/>
    <property type="match status" value="1"/>
</dbReference>
<protein>
    <recommendedName>
        <fullName evidence="1">DUF6664 domain-containing protein</fullName>
    </recommendedName>
</protein>
<evidence type="ECO:0000313" key="2">
    <source>
        <dbReference type="EMBL" id="MEQ2412387.1"/>
    </source>
</evidence>
<feature type="domain" description="DUF6664" evidence="1">
    <location>
        <begin position="22"/>
        <end position="94"/>
    </location>
</feature>
<accession>A0ABV1CLM8</accession>
<name>A0ABV1CLM8_9FIRM</name>
<gene>
    <name evidence="2" type="ORF">AAAX94_04985</name>
</gene>
<reference evidence="2 3" key="1">
    <citation type="submission" date="2024-04" db="EMBL/GenBank/DDBJ databases">
        <title>Human intestinal bacterial collection.</title>
        <authorList>
            <person name="Pauvert C."/>
            <person name="Hitch T.C.A."/>
            <person name="Clavel T."/>
        </authorList>
    </citation>
    <scope>NUCLEOTIDE SEQUENCE [LARGE SCALE GENOMIC DNA]</scope>
    <source>
        <strain evidence="2 3">CLA-AA-H161</strain>
    </source>
</reference>
<dbReference type="Proteomes" id="UP001470752">
    <property type="component" value="Unassembled WGS sequence"/>
</dbReference>
<evidence type="ECO:0000259" key="1">
    <source>
        <dbReference type="Pfam" id="PF20369"/>
    </source>
</evidence>
<proteinExistence type="predicted"/>
<sequence>MGKQDEFLWDETPMGEKVEEEVAEFLRKRNSQYMWIKAAQKKILEKYPAILKIFYAEEEEVNLTVTEHKKLIEHLNLEDQAERMERKYCFFLGQARMFSYGRMLAEIQDTVRKRDIDDEINEELLDYVMDGRSDDVEMGLQAENLEYREALNEVTLQENMIQAMGLTKPVKKQVDAYVSAVNRRWILYVEQNAQSETRGSGTIRSKKPDVLAGK</sequence>
<dbReference type="InterPro" id="IPR046605">
    <property type="entry name" value="DUF6664"/>
</dbReference>
<dbReference type="EMBL" id="JBBNFW010000126">
    <property type="protein sequence ID" value="MEQ2412387.1"/>
    <property type="molecule type" value="Genomic_DNA"/>
</dbReference>